<dbReference type="Proteomes" id="UP000615989">
    <property type="component" value="Unassembled WGS sequence"/>
</dbReference>
<feature type="region of interest" description="Disordered" evidence="1">
    <location>
        <begin position="1"/>
        <end position="21"/>
    </location>
</feature>
<dbReference type="RefSeq" id="WP_169120104.1">
    <property type="nucleotide sequence ID" value="NZ_WTVG02000040.1"/>
</dbReference>
<comment type="caution">
    <text evidence="2">The sequence shown here is derived from an EMBL/GenBank/DDBJ whole genome shotgun (WGS) entry which is preliminary data.</text>
</comment>
<name>A0ABX1PTL8_9RHOO</name>
<accession>A0ABX1PTL8</accession>
<evidence type="ECO:0000313" key="3">
    <source>
        <dbReference type="Proteomes" id="UP000615989"/>
    </source>
</evidence>
<sequence length="113" mass="12749">MAHDNYPRGAGLGRDANPRQPGLVDYEWTMQYGSRSQRREIVRQLKMYKRQGQPGAERMLADMQAFAAARTSREWMVSLPGQEPFRVVCPKLSTANEICTQFPGAVVEALDGF</sequence>
<evidence type="ECO:0000256" key="1">
    <source>
        <dbReference type="SAM" id="MobiDB-lite"/>
    </source>
</evidence>
<organism evidence="2 3">
    <name type="scientific">Aromatoleum anaerobium</name>
    <dbReference type="NCBI Taxonomy" id="182180"/>
    <lineage>
        <taxon>Bacteria</taxon>
        <taxon>Pseudomonadati</taxon>
        <taxon>Pseudomonadota</taxon>
        <taxon>Betaproteobacteria</taxon>
        <taxon>Rhodocyclales</taxon>
        <taxon>Rhodocyclaceae</taxon>
        <taxon>Aromatoleum</taxon>
    </lineage>
</organism>
<keyword evidence="3" id="KW-1185">Reference proteome</keyword>
<protein>
    <submittedName>
        <fullName evidence="2">Uncharacterized protein</fullName>
    </submittedName>
</protein>
<reference evidence="2" key="1">
    <citation type="submission" date="2019-12" db="EMBL/GenBank/DDBJ databases">
        <title>Comparative genomics gives insights into the taxonomy of the Azoarcus-Aromatoleum group and reveals separate origins of nif in the plant-associated Azoarcus and non-plant-associated Aromatoleum sub-groups.</title>
        <authorList>
            <person name="Lafos M."/>
            <person name="Maluk M."/>
            <person name="Batista M."/>
            <person name="Junghare M."/>
            <person name="Carmona M."/>
            <person name="Faoro H."/>
            <person name="Cruz L.M."/>
            <person name="Battistoni F."/>
            <person name="De Souza E."/>
            <person name="Pedrosa F."/>
            <person name="Chen W.-M."/>
            <person name="Poole P.S."/>
            <person name="Dixon R.A."/>
            <person name="James E.K."/>
        </authorList>
    </citation>
    <scope>NUCLEOTIDE SEQUENCE</scope>
    <source>
        <strain evidence="2">LuFRes1</strain>
    </source>
</reference>
<evidence type="ECO:0000313" key="2">
    <source>
        <dbReference type="EMBL" id="NMG26720.1"/>
    </source>
</evidence>
<proteinExistence type="predicted"/>
<dbReference type="EMBL" id="WTVG01000086">
    <property type="protein sequence ID" value="NMG26720.1"/>
    <property type="molecule type" value="Genomic_DNA"/>
</dbReference>
<gene>
    <name evidence="2" type="ORF">GO606_18790</name>
</gene>